<dbReference type="EMBL" id="UZAM01007901">
    <property type="protein sequence ID" value="VDP02087.1"/>
    <property type="molecule type" value="Genomic_DNA"/>
</dbReference>
<sequence>FGYSEEVQIEGFGNRGSRKYKHEEPKYDQEYKHEEPKYDQEYKHEEPKYEQEYKHEEPKYEQEYKHEEPKYEQEYKHEEPKYEQEYKHEEHKYEPHEYEYLRYKRGIPEPHKHEHQNKLGIMGYRDAYLKYGGKFYGGANEYQPVAAKKFGYSQEVQIEGFGNHGSRKYKHEEPKYEREYNHEEPKYEPEYKHEEPKYEPEYKHEEPKYEPHEYEYLRYKRGIPEPHKHEHHQNKLGIIGYRDAYLKYGGKFYGGANEYRPIAAKKFGYSEEVQIEGFGNRRSLKHKHEERKYEPEYKHEERKYEPEYKHEERKYEPEYKHM</sequence>
<feature type="compositionally biased region" description="Basic and acidic residues" evidence="1">
    <location>
        <begin position="21"/>
        <end position="90"/>
    </location>
</feature>
<evidence type="ECO:0000313" key="4">
    <source>
        <dbReference type="WBParaSite" id="SBAD_0000386801-mRNA-1"/>
    </source>
</evidence>
<keyword evidence="3" id="KW-1185">Reference proteome</keyword>
<gene>
    <name evidence="2" type="ORF">SBAD_LOCUS3700</name>
</gene>
<proteinExistence type="predicted"/>
<organism evidence="4">
    <name type="scientific">Soboliphyme baturini</name>
    <dbReference type="NCBI Taxonomy" id="241478"/>
    <lineage>
        <taxon>Eukaryota</taxon>
        <taxon>Metazoa</taxon>
        <taxon>Ecdysozoa</taxon>
        <taxon>Nematoda</taxon>
        <taxon>Enoplea</taxon>
        <taxon>Dorylaimia</taxon>
        <taxon>Dioctophymatida</taxon>
        <taxon>Dioctophymatoidea</taxon>
        <taxon>Soboliphymatidae</taxon>
        <taxon>Soboliphyme</taxon>
    </lineage>
</organism>
<evidence type="ECO:0000313" key="2">
    <source>
        <dbReference type="EMBL" id="VDP02087.1"/>
    </source>
</evidence>
<feature type="region of interest" description="Disordered" evidence="1">
    <location>
        <begin position="1"/>
        <end position="90"/>
    </location>
</feature>
<dbReference type="Proteomes" id="UP000270296">
    <property type="component" value="Unassembled WGS sequence"/>
</dbReference>
<evidence type="ECO:0000256" key="1">
    <source>
        <dbReference type="SAM" id="MobiDB-lite"/>
    </source>
</evidence>
<feature type="compositionally biased region" description="Basic and acidic residues" evidence="1">
    <location>
        <begin position="170"/>
        <end position="206"/>
    </location>
</feature>
<feature type="compositionally biased region" description="Basic and acidic residues" evidence="1">
    <location>
        <begin position="290"/>
        <end position="322"/>
    </location>
</feature>
<protein>
    <submittedName>
        <fullName evidence="4">Adhesive plaque matrix protein</fullName>
    </submittedName>
</protein>
<feature type="region of interest" description="Disordered" evidence="1">
    <location>
        <begin position="163"/>
        <end position="206"/>
    </location>
</feature>
<accession>A0A183IJA4</accession>
<feature type="region of interest" description="Disordered" evidence="1">
    <location>
        <begin position="281"/>
        <end position="322"/>
    </location>
</feature>
<name>A0A183IJA4_9BILA</name>
<reference evidence="4" key="1">
    <citation type="submission" date="2016-06" db="UniProtKB">
        <authorList>
            <consortium name="WormBaseParasite"/>
        </authorList>
    </citation>
    <scope>IDENTIFICATION</scope>
</reference>
<evidence type="ECO:0000313" key="3">
    <source>
        <dbReference type="Proteomes" id="UP000270296"/>
    </source>
</evidence>
<dbReference type="AlphaFoldDB" id="A0A183IJA4"/>
<reference evidence="2 3" key="2">
    <citation type="submission" date="2018-11" db="EMBL/GenBank/DDBJ databases">
        <authorList>
            <consortium name="Pathogen Informatics"/>
        </authorList>
    </citation>
    <scope>NUCLEOTIDE SEQUENCE [LARGE SCALE GENOMIC DNA]</scope>
</reference>
<dbReference type="WBParaSite" id="SBAD_0000386801-mRNA-1">
    <property type="protein sequence ID" value="SBAD_0000386801-mRNA-1"/>
    <property type="gene ID" value="SBAD_0000386801"/>
</dbReference>